<protein>
    <submittedName>
        <fullName evidence="3">Mandelate racemase/muconate lactonizing enzyme family protein</fullName>
    </submittedName>
</protein>
<evidence type="ECO:0000259" key="2">
    <source>
        <dbReference type="SMART" id="SM00922"/>
    </source>
</evidence>
<dbReference type="InterPro" id="IPR018110">
    <property type="entry name" value="Mandel_Rmase/mucon_lact_enz_CS"/>
</dbReference>
<dbReference type="SUPFAM" id="SSF54826">
    <property type="entry name" value="Enolase N-terminal domain-like"/>
    <property type="match status" value="1"/>
</dbReference>
<comment type="caution">
    <text evidence="3">The sequence shown here is derived from an EMBL/GenBank/DDBJ whole genome shotgun (WGS) entry which is preliminary data.</text>
</comment>
<dbReference type="PROSITE" id="PS00908">
    <property type="entry name" value="MR_MLE_1"/>
    <property type="match status" value="1"/>
</dbReference>
<proteinExistence type="predicted"/>
<dbReference type="RefSeq" id="WP_305001045.1">
    <property type="nucleotide sequence ID" value="NZ_JAUQUB010000001.1"/>
</dbReference>
<evidence type="ECO:0000313" key="4">
    <source>
        <dbReference type="Proteomes" id="UP001241072"/>
    </source>
</evidence>
<dbReference type="PANTHER" id="PTHR48080:SF2">
    <property type="entry name" value="D-GALACTONATE DEHYDRATASE"/>
    <property type="match status" value="1"/>
</dbReference>
<dbReference type="Pfam" id="PF02746">
    <property type="entry name" value="MR_MLE_N"/>
    <property type="match status" value="1"/>
</dbReference>
<reference evidence="3 4" key="1">
    <citation type="submission" date="2023-07" db="EMBL/GenBank/DDBJ databases">
        <title>Protaetiibacter sp. nov WY-16 isolated from soil.</title>
        <authorList>
            <person name="Liu B."/>
            <person name="Wan Y."/>
        </authorList>
    </citation>
    <scope>NUCLEOTIDE SEQUENCE [LARGE SCALE GENOMIC DNA]</scope>
    <source>
        <strain evidence="3 4">WY-16</strain>
    </source>
</reference>
<dbReference type="SFLD" id="SFLDG00179">
    <property type="entry name" value="mandelate_racemase"/>
    <property type="match status" value="1"/>
</dbReference>
<dbReference type="InterPro" id="IPR013341">
    <property type="entry name" value="Mandelate_racemase_N_dom"/>
</dbReference>
<dbReference type="SFLD" id="SFLDS00001">
    <property type="entry name" value="Enolase"/>
    <property type="match status" value="1"/>
</dbReference>
<organism evidence="3 4">
    <name type="scientific">Antiquaquibacter soli</name>
    <dbReference type="NCBI Taxonomy" id="3064523"/>
    <lineage>
        <taxon>Bacteria</taxon>
        <taxon>Bacillati</taxon>
        <taxon>Actinomycetota</taxon>
        <taxon>Actinomycetes</taxon>
        <taxon>Micrococcales</taxon>
        <taxon>Microbacteriaceae</taxon>
        <taxon>Antiquaquibacter</taxon>
    </lineage>
</organism>
<evidence type="ECO:0000256" key="1">
    <source>
        <dbReference type="ARBA" id="ARBA00023239"/>
    </source>
</evidence>
<dbReference type="InterPro" id="IPR029017">
    <property type="entry name" value="Enolase-like_N"/>
</dbReference>
<dbReference type="EMBL" id="JAUQUB010000001">
    <property type="protein sequence ID" value="MDO7880613.1"/>
    <property type="molecule type" value="Genomic_DNA"/>
</dbReference>
<dbReference type="InterPro" id="IPR029065">
    <property type="entry name" value="Enolase_C-like"/>
</dbReference>
<sequence length="395" mass="43120">MRLRALTTYLCDAYRTNWVLVKLETEDGLHGWGEATLEYKEHAVEQAILVLEASLRGRDLGDIQGWWQEAYRDAYWRGGAVLTSALSAIEMALWDLKGKAAGMPVHGLLGGAARADIPCYANGWFAGARSPREFADKAVEAAEWGYRAIKWDPFGSAFRSLTAAELAASMRVVEAVASAVEGRAEIIIEAHGRFELPTAQRIAHALEGVDVLWLEEALIPGNLANYSRLKERTTTPLSLGERLYTRWDFREVFESGCADFVQPDVSHAGGIWETRMIGALAELWQVGFAPHNPSGPVANAATLQLAACSPNFSYLETMATDVPWRGEIATESSVIAHGVARVSDAPGLGVEIDEAALAGHPFVRHDLRHYSGALTDIRPADQAARHDTSHEGMTV</sequence>
<dbReference type="SUPFAM" id="SSF51604">
    <property type="entry name" value="Enolase C-terminal domain-like"/>
    <property type="match status" value="1"/>
</dbReference>
<dbReference type="Gene3D" id="3.30.390.10">
    <property type="entry name" value="Enolase-like, N-terminal domain"/>
    <property type="match status" value="1"/>
</dbReference>
<evidence type="ECO:0000313" key="3">
    <source>
        <dbReference type="EMBL" id="MDO7880613.1"/>
    </source>
</evidence>
<gene>
    <name evidence="3" type="ORF">Q5716_00065</name>
</gene>
<name>A0ABT9BJK4_9MICO</name>
<feature type="domain" description="Mandelate racemase/muconate lactonizing enzyme C-terminal" evidence="2">
    <location>
        <begin position="131"/>
        <end position="236"/>
    </location>
</feature>
<dbReference type="SMART" id="SM00922">
    <property type="entry name" value="MR_MLE"/>
    <property type="match status" value="1"/>
</dbReference>
<dbReference type="Gene3D" id="3.20.20.120">
    <property type="entry name" value="Enolase-like C-terminal domain"/>
    <property type="match status" value="1"/>
</dbReference>
<dbReference type="CDD" id="cd03316">
    <property type="entry name" value="MR_like"/>
    <property type="match status" value="1"/>
</dbReference>
<keyword evidence="4" id="KW-1185">Reference proteome</keyword>
<accession>A0ABT9BJK4</accession>
<dbReference type="Proteomes" id="UP001241072">
    <property type="component" value="Unassembled WGS sequence"/>
</dbReference>
<dbReference type="PANTHER" id="PTHR48080">
    <property type="entry name" value="D-GALACTONATE DEHYDRATASE-RELATED"/>
    <property type="match status" value="1"/>
</dbReference>
<dbReference type="InterPro" id="IPR013342">
    <property type="entry name" value="Mandelate_racemase_C"/>
</dbReference>
<dbReference type="Pfam" id="PF13378">
    <property type="entry name" value="MR_MLE_C"/>
    <property type="match status" value="1"/>
</dbReference>
<dbReference type="InterPro" id="IPR034593">
    <property type="entry name" value="DgoD-like"/>
</dbReference>
<dbReference type="InterPro" id="IPR036849">
    <property type="entry name" value="Enolase-like_C_sf"/>
</dbReference>
<keyword evidence="1" id="KW-0456">Lyase</keyword>